<reference evidence="1 2" key="1">
    <citation type="journal article" date="2018" name="New Phytol.">
        <title>Phylogenomics of Endogonaceae and evolution of mycorrhizas within Mucoromycota.</title>
        <authorList>
            <person name="Chang Y."/>
            <person name="Desiro A."/>
            <person name="Na H."/>
            <person name="Sandor L."/>
            <person name="Lipzen A."/>
            <person name="Clum A."/>
            <person name="Barry K."/>
            <person name="Grigoriev I.V."/>
            <person name="Martin F.M."/>
            <person name="Stajich J.E."/>
            <person name="Smith M.E."/>
            <person name="Bonito G."/>
            <person name="Spatafora J.W."/>
        </authorList>
    </citation>
    <scope>NUCLEOTIDE SEQUENCE [LARGE SCALE GENOMIC DNA]</scope>
    <source>
        <strain evidence="1 2">AD002</strain>
    </source>
</reference>
<sequence>MVNDLPKTLRHLDYWKRDSLTWSVKSYETYYYEQDPGSAVTAVRTSLLGELRILEAHYAESTNYGMRIADLKTKLDKIHKKTAPPPATVKKVVKKAVPPPTTVKKALLNKTAQQSTAFKTPLNSTVKPVTVKKATLKKTAQLSAVLKTPRKFTVKAYRSPSRRIVDIPSFDDGEEADSFTGIAPVDCPVIINDAVRLQLGPLPRKESRWIVNNVDVSEKWHFFKEESLKLSNGGGLFVESHVQQILSLSHILLLKPKQHCPLMVEVFGAELLGAMHNDIMQRLTEQELEFDAEVAIKLTCTIKHLQREEITRDIAVSELQSLMTGRAYEECAILKAIKNIIERVPRATLKSPVGEVELCTTYIDPVLSPIIADPERGVFLRW</sequence>
<protein>
    <submittedName>
        <fullName evidence="1">Uncharacterized protein</fullName>
    </submittedName>
</protein>
<name>A0A433PJL2_9FUNG</name>
<proteinExistence type="predicted"/>
<evidence type="ECO:0000313" key="2">
    <source>
        <dbReference type="Proteomes" id="UP000274822"/>
    </source>
</evidence>
<organism evidence="1 2">
    <name type="scientific">Jimgerdemannia flammicorona</name>
    <dbReference type="NCBI Taxonomy" id="994334"/>
    <lineage>
        <taxon>Eukaryota</taxon>
        <taxon>Fungi</taxon>
        <taxon>Fungi incertae sedis</taxon>
        <taxon>Mucoromycota</taxon>
        <taxon>Mucoromycotina</taxon>
        <taxon>Endogonomycetes</taxon>
        <taxon>Endogonales</taxon>
        <taxon>Endogonaceae</taxon>
        <taxon>Jimgerdemannia</taxon>
    </lineage>
</organism>
<keyword evidence="2" id="KW-1185">Reference proteome</keyword>
<gene>
    <name evidence="1" type="ORF">BC938DRAFT_476182</name>
</gene>
<dbReference type="EMBL" id="RBNJ01022845">
    <property type="protein sequence ID" value="RUS17689.1"/>
    <property type="molecule type" value="Genomic_DNA"/>
</dbReference>
<dbReference type="AlphaFoldDB" id="A0A433PJL2"/>
<dbReference type="Proteomes" id="UP000274822">
    <property type="component" value="Unassembled WGS sequence"/>
</dbReference>
<comment type="caution">
    <text evidence="1">The sequence shown here is derived from an EMBL/GenBank/DDBJ whole genome shotgun (WGS) entry which is preliminary data.</text>
</comment>
<accession>A0A433PJL2</accession>
<evidence type="ECO:0000313" key="1">
    <source>
        <dbReference type="EMBL" id="RUS17689.1"/>
    </source>
</evidence>